<accession>A0A2M7E4F3</accession>
<keyword evidence="3" id="KW-0677">Repeat</keyword>
<evidence type="ECO:0000256" key="6">
    <source>
        <dbReference type="ARBA" id="ARBA00022769"/>
    </source>
</evidence>
<dbReference type="Gene3D" id="1.10.8.280">
    <property type="entry name" value="ABC transporter ATPase domain-like"/>
    <property type="match status" value="1"/>
</dbReference>
<feature type="domain" description="ABC transporter" evidence="15">
    <location>
        <begin position="475"/>
        <end position="770"/>
    </location>
</feature>
<gene>
    <name evidence="16" type="ORF">COS12_01835</name>
</gene>
<evidence type="ECO:0000256" key="1">
    <source>
        <dbReference type="ARBA" id="ARBA00004496"/>
    </source>
</evidence>
<keyword evidence="9" id="KW-0238">DNA-binding</keyword>
<evidence type="ECO:0000256" key="13">
    <source>
        <dbReference type="ARBA" id="ARBA00042156"/>
    </source>
</evidence>
<evidence type="ECO:0000256" key="3">
    <source>
        <dbReference type="ARBA" id="ARBA00022737"/>
    </source>
</evidence>
<dbReference type="AlphaFoldDB" id="A0A2M7E4F3"/>
<evidence type="ECO:0000259" key="15">
    <source>
        <dbReference type="PROSITE" id="PS50893"/>
    </source>
</evidence>
<evidence type="ECO:0000256" key="8">
    <source>
        <dbReference type="ARBA" id="ARBA00022881"/>
    </source>
</evidence>
<dbReference type="GO" id="GO:0016887">
    <property type="term" value="F:ATP hydrolysis activity"/>
    <property type="evidence" value="ECO:0007669"/>
    <property type="project" value="InterPro"/>
</dbReference>
<evidence type="ECO:0000256" key="5">
    <source>
        <dbReference type="ARBA" id="ARBA00022763"/>
    </source>
</evidence>
<keyword evidence="4" id="KW-0547">Nucleotide-binding</keyword>
<dbReference type="PANTHER" id="PTHR43152">
    <property type="entry name" value="UVRABC SYSTEM PROTEIN A"/>
    <property type="match status" value="1"/>
</dbReference>
<keyword evidence="6" id="KW-0228">DNA excision</keyword>
<comment type="similarity">
    <text evidence="11">Belongs to the ABC transporter superfamily. UvrA family.</text>
</comment>
<dbReference type="Gene3D" id="1.20.1580.10">
    <property type="entry name" value="ABC transporter ATPase like domain"/>
    <property type="match status" value="2"/>
</dbReference>
<evidence type="ECO:0000256" key="14">
    <source>
        <dbReference type="SAM" id="MobiDB-lite"/>
    </source>
</evidence>
<dbReference type="GO" id="GO:0005737">
    <property type="term" value="C:cytoplasm"/>
    <property type="evidence" value="ECO:0007669"/>
    <property type="project" value="UniProtKB-SubCell"/>
</dbReference>
<dbReference type="PROSITE" id="PS50893">
    <property type="entry name" value="ABC_TRANSPORTER_2"/>
    <property type="match status" value="2"/>
</dbReference>
<feature type="domain" description="ABC transporter" evidence="15">
    <location>
        <begin position="3"/>
        <end position="438"/>
    </location>
</feature>
<keyword evidence="2" id="KW-0963">Cytoplasm</keyword>
<evidence type="ECO:0000313" key="17">
    <source>
        <dbReference type="Proteomes" id="UP000230116"/>
    </source>
</evidence>
<proteinExistence type="inferred from homology"/>
<evidence type="ECO:0000256" key="2">
    <source>
        <dbReference type="ARBA" id="ARBA00022490"/>
    </source>
</evidence>
<feature type="region of interest" description="Disordered" evidence="14">
    <location>
        <begin position="431"/>
        <end position="458"/>
    </location>
</feature>
<keyword evidence="8" id="KW-0267">Excision nuclease</keyword>
<reference evidence="17" key="1">
    <citation type="submission" date="2017-09" db="EMBL/GenBank/DDBJ databases">
        <title>Depth-based differentiation of microbial function through sediment-hosted aquifers and enrichment of novel symbionts in the deep terrestrial subsurface.</title>
        <authorList>
            <person name="Probst A.J."/>
            <person name="Ladd B."/>
            <person name="Jarett J.K."/>
            <person name="Geller-Mcgrath D.E."/>
            <person name="Sieber C.M.K."/>
            <person name="Emerson J.B."/>
            <person name="Anantharaman K."/>
            <person name="Thomas B.C."/>
            <person name="Malmstrom R."/>
            <person name="Stieglmeier M."/>
            <person name="Klingl A."/>
            <person name="Woyke T."/>
            <person name="Ryan C.M."/>
            <person name="Banfield J.F."/>
        </authorList>
    </citation>
    <scope>NUCLEOTIDE SEQUENCE [LARGE SCALE GENOMIC DNA]</scope>
</reference>
<evidence type="ECO:0000313" key="16">
    <source>
        <dbReference type="EMBL" id="PIV62588.1"/>
    </source>
</evidence>
<dbReference type="Pfam" id="PF00005">
    <property type="entry name" value="ABC_tran"/>
    <property type="match status" value="1"/>
</dbReference>
<dbReference type="GO" id="GO:0006281">
    <property type="term" value="P:DNA repair"/>
    <property type="evidence" value="ECO:0007669"/>
    <property type="project" value="UniProtKB-KW"/>
</dbReference>
<dbReference type="GO" id="GO:0005524">
    <property type="term" value="F:ATP binding"/>
    <property type="evidence" value="ECO:0007669"/>
    <property type="project" value="UniProtKB-KW"/>
</dbReference>
<dbReference type="GO" id="GO:0004518">
    <property type="term" value="F:nuclease activity"/>
    <property type="evidence" value="ECO:0007669"/>
    <property type="project" value="UniProtKB-KW"/>
</dbReference>
<comment type="caution">
    <text evidence="16">The sequence shown here is derived from an EMBL/GenBank/DDBJ whole genome shotgun (WGS) entry which is preliminary data.</text>
</comment>
<feature type="compositionally biased region" description="Basic residues" evidence="14">
    <location>
        <begin position="438"/>
        <end position="449"/>
    </location>
</feature>
<dbReference type="Gene3D" id="3.40.50.300">
    <property type="entry name" value="P-loop containing nucleotide triphosphate hydrolases"/>
    <property type="match status" value="2"/>
</dbReference>
<dbReference type="GO" id="GO:0003677">
    <property type="term" value="F:DNA binding"/>
    <property type="evidence" value="ECO:0007669"/>
    <property type="project" value="UniProtKB-KW"/>
</dbReference>
<protein>
    <recommendedName>
        <fullName evidence="12">UvrABC system protein A</fullName>
    </recommendedName>
    <alternativeName>
        <fullName evidence="13">Excinuclease ABC subunit A</fullName>
    </alternativeName>
</protein>
<sequence length="774" mass="86153">MIIRVRNAHEHNLKHIDVDIPRNQLVVFTGLSGAGKSSLVFDVIYAEAQRQYLESLTTYVRQRLPKIGRPKADEISGISPAIIIDQKRLGTNPRSTVGTVTEIYTYLRLLFSRYGLPTIGDSTLFSFNSPEGACENCKGLGEKLVIDENSIFNWDKSITQGGIRHSEFRSGSRRTNIIIASNLFDVHKPLKDFSRQDLDKLLYSGRLVMSDKTQGFIQKYSFEGVVTGIMRRRADRRGLSSSTLGRDNKFFKLEHCDVCQGSRLNKRARAVLINNKNIVELVNMELDDLYEFFKDIKHPLAQPIVAKMTEMIESLKEIGLGYLSLSRSVRTLSGGESQRVKMARQLGCDLIEMLYILDEPTIGLHPRDINQMITLLMKIRDKGNSVLVVEHDSEVIKAADCVIDIGPLAGEKGGKVMFIGKPNDLKQNKESLTGRYLSNKRHSGKRPSRFKLGEEAHPESSNVDSGVVATLFPRITTEVLNITNASTNNLKNISVDIPTGVLTCITGVAGSGKSSLIFDCFLEQHPQAVVIDQSPIGAMNRGNPATYTGVFDRIRKTFSHATGKNIGLFSFNSIGACEKCQGLGFREIDMHFLSSVTLICSECEGRRYKKEVLGYLYQGKSIADVLEMTISEAVKFFSDDEIVRRLGILKSVGLDYLELGQSLDTLSGGEAQRVKLASELHKKGNIYVLDEPTTGLHMADIERLIVILRRLVDNGNTVIVIEHNLDVISCADWIIDLGPEGGRKGGEVVVQGRMKDIINCQRSYTGHFLKKLMD</sequence>
<evidence type="ECO:0000256" key="11">
    <source>
        <dbReference type="ARBA" id="ARBA00038000"/>
    </source>
</evidence>
<dbReference type="InterPro" id="IPR003439">
    <property type="entry name" value="ABC_transporter-like_ATP-bd"/>
</dbReference>
<name>A0A2M7E4F3_9BACT</name>
<dbReference type="InterPro" id="IPR017871">
    <property type="entry name" value="ABC_transporter-like_CS"/>
</dbReference>
<evidence type="ECO:0000256" key="9">
    <source>
        <dbReference type="ARBA" id="ARBA00023125"/>
    </source>
</evidence>
<keyword evidence="10" id="KW-0234">DNA repair</keyword>
<evidence type="ECO:0000256" key="4">
    <source>
        <dbReference type="ARBA" id="ARBA00022741"/>
    </source>
</evidence>
<comment type="subcellular location">
    <subcellularLocation>
        <location evidence="1">Cytoplasm</location>
    </subcellularLocation>
</comment>
<keyword evidence="7" id="KW-0067">ATP-binding</keyword>
<evidence type="ECO:0000256" key="10">
    <source>
        <dbReference type="ARBA" id="ARBA00023204"/>
    </source>
</evidence>
<dbReference type="PROSITE" id="PS00211">
    <property type="entry name" value="ABC_TRANSPORTER_1"/>
    <property type="match status" value="2"/>
</dbReference>
<organism evidence="16 17">
    <name type="scientific">Candidatus Roizmanbacteria bacterium CG01_land_8_20_14_3_00_33_9</name>
    <dbReference type="NCBI Taxonomy" id="1974843"/>
    <lineage>
        <taxon>Bacteria</taxon>
        <taxon>Candidatus Roizmaniibacteriota</taxon>
    </lineage>
</organism>
<keyword evidence="5" id="KW-0227">DNA damage</keyword>
<evidence type="ECO:0000256" key="7">
    <source>
        <dbReference type="ARBA" id="ARBA00022840"/>
    </source>
</evidence>
<dbReference type="CDD" id="cd03270">
    <property type="entry name" value="ABC_UvrA_I"/>
    <property type="match status" value="1"/>
</dbReference>
<dbReference type="Proteomes" id="UP000230116">
    <property type="component" value="Unassembled WGS sequence"/>
</dbReference>
<dbReference type="SUPFAM" id="SSF52540">
    <property type="entry name" value="P-loop containing nucleoside triphosphate hydrolases"/>
    <property type="match status" value="2"/>
</dbReference>
<dbReference type="PANTHER" id="PTHR43152:SF3">
    <property type="entry name" value="UVRABC SYSTEM PROTEIN A"/>
    <property type="match status" value="1"/>
</dbReference>
<evidence type="ECO:0000256" key="12">
    <source>
        <dbReference type="ARBA" id="ARBA00039316"/>
    </source>
</evidence>
<dbReference type="EMBL" id="PETM01000042">
    <property type="protein sequence ID" value="PIV62588.1"/>
    <property type="molecule type" value="Genomic_DNA"/>
</dbReference>
<dbReference type="InterPro" id="IPR027417">
    <property type="entry name" value="P-loop_NTPase"/>
</dbReference>